<protein>
    <submittedName>
        <fullName evidence="4">ABC transporter (Iron.B12.siderophore.hemin), periplasmic substrate-binding component</fullName>
    </submittedName>
</protein>
<dbReference type="Gene3D" id="3.40.50.1980">
    <property type="entry name" value="Nitrogenase molybdenum iron protein domain"/>
    <property type="match status" value="2"/>
</dbReference>
<dbReference type="OrthoDB" id="9797850at2"/>
<dbReference type="PROSITE" id="PS51257">
    <property type="entry name" value="PROKAR_LIPOPROTEIN"/>
    <property type="match status" value="1"/>
</dbReference>
<evidence type="ECO:0000256" key="2">
    <source>
        <dbReference type="SAM" id="SignalP"/>
    </source>
</evidence>
<proteinExistence type="inferred from homology"/>
<evidence type="ECO:0000313" key="4">
    <source>
        <dbReference type="EMBL" id="EWC60908.1"/>
    </source>
</evidence>
<dbReference type="EMBL" id="AYXG01000139">
    <property type="protein sequence ID" value="EWC60908.1"/>
    <property type="molecule type" value="Genomic_DNA"/>
</dbReference>
<gene>
    <name evidence="4" type="ORF">UO65_3838</name>
</gene>
<feature type="signal peptide" evidence="2">
    <location>
        <begin position="1"/>
        <end position="24"/>
    </location>
</feature>
<accession>W7IKN3</accession>
<dbReference type="AlphaFoldDB" id="W7IKN3"/>
<feature type="domain" description="Fe/B12 periplasmic-binding" evidence="3">
    <location>
        <begin position="55"/>
        <end position="329"/>
    </location>
</feature>
<dbReference type="PROSITE" id="PS50983">
    <property type="entry name" value="FE_B12_PBP"/>
    <property type="match status" value="1"/>
</dbReference>
<feature type="chain" id="PRO_5004893933" evidence="2">
    <location>
        <begin position="25"/>
        <end position="344"/>
    </location>
</feature>
<dbReference type="PANTHER" id="PTHR30535">
    <property type="entry name" value="VITAMIN B12-BINDING PROTEIN"/>
    <property type="match status" value="1"/>
</dbReference>
<organism evidence="4 5">
    <name type="scientific">Actinokineospora spheciospongiae</name>
    <dbReference type="NCBI Taxonomy" id="909613"/>
    <lineage>
        <taxon>Bacteria</taxon>
        <taxon>Bacillati</taxon>
        <taxon>Actinomycetota</taxon>
        <taxon>Actinomycetes</taxon>
        <taxon>Pseudonocardiales</taxon>
        <taxon>Pseudonocardiaceae</taxon>
        <taxon>Actinokineospora</taxon>
    </lineage>
</organism>
<reference evidence="4 5" key="1">
    <citation type="journal article" date="2014" name="Genome Announc.">
        <title>Draft Genome Sequence of the Antitrypanosomally Active Sponge-Associated Bacterium Actinokineospora sp. Strain EG49.</title>
        <authorList>
            <person name="Harjes J."/>
            <person name="Ryu T."/>
            <person name="Abdelmohsen U.R."/>
            <person name="Moitinho-Silva L."/>
            <person name="Horn H."/>
            <person name="Ravasi T."/>
            <person name="Hentschel U."/>
        </authorList>
    </citation>
    <scope>NUCLEOTIDE SEQUENCE [LARGE SCALE GENOMIC DNA]</scope>
    <source>
        <strain evidence="4 5">EG49</strain>
    </source>
</reference>
<dbReference type="RefSeq" id="WP_084175850.1">
    <property type="nucleotide sequence ID" value="NZ_AYXG01000139.1"/>
</dbReference>
<name>W7IKN3_9PSEU</name>
<dbReference type="eggNOG" id="COG0614">
    <property type="taxonomic scope" value="Bacteria"/>
</dbReference>
<evidence type="ECO:0000256" key="1">
    <source>
        <dbReference type="ARBA" id="ARBA00008814"/>
    </source>
</evidence>
<dbReference type="SUPFAM" id="SSF53807">
    <property type="entry name" value="Helical backbone' metal receptor"/>
    <property type="match status" value="1"/>
</dbReference>
<sequence>MRTNRPRPRALLCAALLTAVPALAGCGGGEQPAAANRVTVDNCGEQVPFPSPAQRLFVNQGNRVATVLALGAADQVAAVSSLGDDRAVLGAAYGTEVVDGLNLTTDGQPSLENVVAQRADVVVSWFSDGADVTPDRLAARSIAAYQSTEGCKRGSGDARGTVEPWAALNTDLRNLGRITGRDREAEAAVADIGARRDALAAAPAAPDRPTVFLFDRGTTDVYSSGAFGAPQAIIEAAGARNALGDLQESWTSVSWERIVAADPDFIAFVDYKRQSYQDKVDVLRTNPATRDLPAVVEGRFLNLPFAMWTSSPLNIDAAEHLRAGLESRGLLPRSGVEPRLTLPG</sequence>
<dbReference type="STRING" id="909613.UO65_3838"/>
<dbReference type="InterPro" id="IPR002491">
    <property type="entry name" value="ABC_transptr_periplasmic_BD"/>
</dbReference>
<comment type="similarity">
    <text evidence="1">Belongs to the bacterial solute-binding protein 8 family.</text>
</comment>
<keyword evidence="2" id="KW-0732">Signal</keyword>
<evidence type="ECO:0000313" key="5">
    <source>
        <dbReference type="Proteomes" id="UP000019277"/>
    </source>
</evidence>
<comment type="caution">
    <text evidence="4">The sequence shown here is derived from an EMBL/GenBank/DDBJ whole genome shotgun (WGS) entry which is preliminary data.</text>
</comment>
<keyword evidence="5" id="KW-1185">Reference proteome</keyword>
<dbReference type="Pfam" id="PF01497">
    <property type="entry name" value="Peripla_BP_2"/>
    <property type="match status" value="1"/>
</dbReference>
<evidence type="ECO:0000259" key="3">
    <source>
        <dbReference type="PROSITE" id="PS50983"/>
    </source>
</evidence>
<dbReference type="InterPro" id="IPR050902">
    <property type="entry name" value="ABC_Transporter_SBP"/>
</dbReference>
<dbReference type="PANTHER" id="PTHR30535:SF7">
    <property type="entry name" value="IRON(III) DICITRATE-BINDING PROTEIN"/>
    <property type="match status" value="1"/>
</dbReference>
<dbReference type="Proteomes" id="UP000019277">
    <property type="component" value="Unassembled WGS sequence"/>
</dbReference>